<organism evidence="3 4">
    <name type="scientific">Macrostomum lignano</name>
    <dbReference type="NCBI Taxonomy" id="282301"/>
    <lineage>
        <taxon>Eukaryota</taxon>
        <taxon>Metazoa</taxon>
        <taxon>Spiralia</taxon>
        <taxon>Lophotrochozoa</taxon>
        <taxon>Platyhelminthes</taxon>
        <taxon>Rhabditophora</taxon>
        <taxon>Macrostomorpha</taxon>
        <taxon>Macrostomida</taxon>
        <taxon>Macrostomidae</taxon>
        <taxon>Macrostomum</taxon>
    </lineage>
</organism>
<keyword evidence="2" id="KW-0472">Membrane</keyword>
<name>A0A267GML5_9PLAT</name>
<feature type="compositionally biased region" description="Low complexity" evidence="1">
    <location>
        <begin position="176"/>
        <end position="186"/>
    </location>
</feature>
<evidence type="ECO:0000256" key="1">
    <source>
        <dbReference type="SAM" id="MobiDB-lite"/>
    </source>
</evidence>
<dbReference type="AlphaFoldDB" id="A0A267GML5"/>
<feature type="region of interest" description="Disordered" evidence="1">
    <location>
        <begin position="176"/>
        <end position="208"/>
    </location>
</feature>
<comment type="caution">
    <text evidence="3">The sequence shown here is derived from an EMBL/GenBank/DDBJ whole genome shotgun (WGS) entry which is preliminary data.</text>
</comment>
<feature type="transmembrane region" description="Helical" evidence="2">
    <location>
        <begin position="32"/>
        <end position="62"/>
    </location>
</feature>
<gene>
    <name evidence="3" type="ORF">BOX15_Mlig025670g1</name>
</gene>
<proteinExistence type="predicted"/>
<feature type="compositionally biased region" description="Acidic residues" evidence="1">
    <location>
        <begin position="115"/>
        <end position="132"/>
    </location>
</feature>
<keyword evidence="2" id="KW-0812">Transmembrane</keyword>
<evidence type="ECO:0000313" key="3">
    <source>
        <dbReference type="EMBL" id="PAA86627.1"/>
    </source>
</evidence>
<sequence length="208" mass="21277">MGGSQSWLSCDATYPESDGAPYTAELESGDPIIAVFMLLGTLAGLLLLTVIIHCGVIACRACRSRHRKRRHRKTTQHQFGAASAGSTVGHSNPSVLVTVEHASTGASSFAAATDVDGDEVVDEGDEDGDESDSSSMATSSDTSIDSTTARIAARLAAQRRRSRFLELRVGSPALSAAASVASASPAPGGGSPVAGAVRGGFDNPAFNN</sequence>
<reference evidence="3 4" key="1">
    <citation type="submission" date="2017-06" db="EMBL/GenBank/DDBJ databases">
        <title>A platform for efficient transgenesis in Macrostomum lignano, a flatworm model organism for stem cell research.</title>
        <authorList>
            <person name="Berezikov E."/>
        </authorList>
    </citation>
    <scope>NUCLEOTIDE SEQUENCE [LARGE SCALE GENOMIC DNA]</scope>
    <source>
        <strain evidence="3">DV1</strain>
        <tissue evidence="3">Whole organism</tissue>
    </source>
</reference>
<dbReference type="Proteomes" id="UP000215902">
    <property type="component" value="Unassembled WGS sequence"/>
</dbReference>
<evidence type="ECO:0000256" key="2">
    <source>
        <dbReference type="SAM" id="Phobius"/>
    </source>
</evidence>
<keyword evidence="4" id="KW-1185">Reference proteome</keyword>
<protein>
    <submittedName>
        <fullName evidence="3">Uncharacterized protein</fullName>
    </submittedName>
</protein>
<dbReference type="EMBL" id="NIVC01000270">
    <property type="protein sequence ID" value="PAA86627.1"/>
    <property type="molecule type" value="Genomic_DNA"/>
</dbReference>
<accession>A0A267GML5</accession>
<feature type="region of interest" description="Disordered" evidence="1">
    <location>
        <begin position="67"/>
        <end position="92"/>
    </location>
</feature>
<feature type="compositionally biased region" description="Low complexity" evidence="1">
    <location>
        <begin position="133"/>
        <end position="145"/>
    </location>
</feature>
<keyword evidence="2" id="KW-1133">Transmembrane helix</keyword>
<evidence type="ECO:0000313" key="4">
    <source>
        <dbReference type="Proteomes" id="UP000215902"/>
    </source>
</evidence>
<feature type="region of interest" description="Disordered" evidence="1">
    <location>
        <begin position="113"/>
        <end position="145"/>
    </location>
</feature>